<proteinExistence type="predicted"/>
<feature type="region of interest" description="Disordered" evidence="1">
    <location>
        <begin position="1"/>
        <end position="33"/>
    </location>
</feature>
<evidence type="ECO:0000256" key="1">
    <source>
        <dbReference type="SAM" id="MobiDB-lite"/>
    </source>
</evidence>
<feature type="region of interest" description="Disordered" evidence="1">
    <location>
        <begin position="182"/>
        <end position="209"/>
    </location>
</feature>
<protein>
    <submittedName>
        <fullName evidence="2">Uncharacterized protein</fullName>
    </submittedName>
</protein>
<organism evidence="2 3">
    <name type="scientific">Protea cynaroides</name>
    <dbReference type="NCBI Taxonomy" id="273540"/>
    <lineage>
        <taxon>Eukaryota</taxon>
        <taxon>Viridiplantae</taxon>
        <taxon>Streptophyta</taxon>
        <taxon>Embryophyta</taxon>
        <taxon>Tracheophyta</taxon>
        <taxon>Spermatophyta</taxon>
        <taxon>Magnoliopsida</taxon>
        <taxon>Proteales</taxon>
        <taxon>Proteaceae</taxon>
        <taxon>Protea</taxon>
    </lineage>
</organism>
<feature type="region of interest" description="Disordered" evidence="1">
    <location>
        <begin position="49"/>
        <end position="80"/>
    </location>
</feature>
<dbReference type="OrthoDB" id="994901at2759"/>
<evidence type="ECO:0000313" key="3">
    <source>
        <dbReference type="Proteomes" id="UP001141806"/>
    </source>
</evidence>
<dbReference type="PANTHER" id="PTHR37722">
    <property type="entry name" value="OS01G0167700 PROTEIN"/>
    <property type="match status" value="1"/>
</dbReference>
<keyword evidence="3" id="KW-1185">Reference proteome</keyword>
<sequence length="392" mass="43828">MLVRGDRFHNSASNSIKMKKRMPRQGNEVCRSSENNHGVENLYAAETQNQNQDEIHRGNNVEVPGKYPTVPKKMRSQPEDYSKDLYSGKENLGAQPRWSFLGEFSSADKDLGRDSFCNISAEAGPTSLDLEFFSEDHSNALSSLKRFKFDVPSKCAYPANEKAAVQQSLCPKNCYDSTIFSNTESSSKKPDASPAARMEGKAPDSSDDVDFQECTDVPCVSRFESVSKFHDEKSEFQHTYCGKFIEEIRKEVSVGNFESTSSENGKVSYDADSNDNCGEYNVANDDILDLVLKSKTSSPDCAEKSTIKDKPGKLEKTIDAKKSQFDAQIHRSSPSWKKDNDASRPKKRNTEGIGWNGNVNSTYQIMLQSYVQLLCVQKVQKEANEQVSLKKA</sequence>
<name>A0A9Q0R149_9MAGN</name>
<accession>A0A9Q0R149</accession>
<dbReference type="EMBL" id="JAMYWD010000002">
    <property type="protein sequence ID" value="KAJ4979080.1"/>
    <property type="molecule type" value="Genomic_DNA"/>
</dbReference>
<feature type="compositionally biased region" description="Basic and acidic residues" evidence="1">
    <location>
        <begin position="336"/>
        <end position="350"/>
    </location>
</feature>
<feature type="compositionally biased region" description="Basic and acidic residues" evidence="1">
    <location>
        <begin position="301"/>
        <end position="324"/>
    </location>
</feature>
<comment type="caution">
    <text evidence="2">The sequence shown here is derived from an EMBL/GenBank/DDBJ whole genome shotgun (WGS) entry which is preliminary data.</text>
</comment>
<feature type="region of interest" description="Disordered" evidence="1">
    <location>
        <begin position="299"/>
        <end position="355"/>
    </location>
</feature>
<dbReference type="PANTHER" id="PTHR37722:SF2">
    <property type="entry name" value="OS01G0167700 PROTEIN"/>
    <property type="match status" value="1"/>
</dbReference>
<evidence type="ECO:0000313" key="2">
    <source>
        <dbReference type="EMBL" id="KAJ4979080.1"/>
    </source>
</evidence>
<reference evidence="2" key="1">
    <citation type="journal article" date="2023" name="Plant J.">
        <title>The genome of the king protea, Protea cynaroides.</title>
        <authorList>
            <person name="Chang J."/>
            <person name="Duong T.A."/>
            <person name="Schoeman C."/>
            <person name="Ma X."/>
            <person name="Roodt D."/>
            <person name="Barker N."/>
            <person name="Li Z."/>
            <person name="Van de Peer Y."/>
            <person name="Mizrachi E."/>
        </authorList>
    </citation>
    <scope>NUCLEOTIDE SEQUENCE</scope>
    <source>
        <tissue evidence="2">Young leaves</tissue>
    </source>
</reference>
<dbReference type="AlphaFoldDB" id="A0A9Q0R149"/>
<dbReference type="Proteomes" id="UP001141806">
    <property type="component" value="Unassembled WGS sequence"/>
</dbReference>
<gene>
    <name evidence="2" type="ORF">NE237_009860</name>
</gene>